<dbReference type="RefSeq" id="WP_181615423.1">
    <property type="nucleotide sequence ID" value="NZ_BAABAM010000008.1"/>
</dbReference>
<feature type="transmembrane region" description="Helical" evidence="11">
    <location>
        <begin position="150"/>
        <end position="178"/>
    </location>
</feature>
<dbReference type="SUPFAM" id="SSF55874">
    <property type="entry name" value="ATPase domain of HSP90 chaperone/DNA topoisomerase II/histidine kinase"/>
    <property type="match status" value="1"/>
</dbReference>
<dbReference type="EC" id="2.7.13.3" evidence="3"/>
<evidence type="ECO:0000256" key="4">
    <source>
        <dbReference type="ARBA" id="ARBA00022553"/>
    </source>
</evidence>
<dbReference type="InterPro" id="IPR004358">
    <property type="entry name" value="Sig_transdc_His_kin-like_C"/>
</dbReference>
<keyword evidence="10 11" id="KW-0472">Membrane</keyword>
<comment type="subcellular location">
    <subcellularLocation>
        <location evidence="2">Cell membrane</location>
    </subcellularLocation>
</comment>
<dbReference type="Pfam" id="PF00672">
    <property type="entry name" value="HAMP"/>
    <property type="match status" value="1"/>
</dbReference>
<dbReference type="Proteomes" id="UP000530928">
    <property type="component" value="Unassembled WGS sequence"/>
</dbReference>
<keyword evidence="8 11" id="KW-1133">Transmembrane helix</keyword>
<dbReference type="EMBL" id="JACDUR010000009">
    <property type="protein sequence ID" value="MBA2896710.1"/>
    <property type="molecule type" value="Genomic_DNA"/>
</dbReference>
<keyword evidence="7 14" id="KW-0418">Kinase</keyword>
<dbReference type="Gene3D" id="1.10.287.130">
    <property type="match status" value="1"/>
</dbReference>
<reference evidence="14 15" key="1">
    <citation type="submission" date="2020-07" db="EMBL/GenBank/DDBJ databases">
        <title>Genomic Encyclopedia of Type Strains, Phase IV (KMG-IV): sequencing the most valuable type-strain genomes for metagenomic binning, comparative biology and taxonomic classification.</title>
        <authorList>
            <person name="Goeker M."/>
        </authorList>
    </citation>
    <scope>NUCLEOTIDE SEQUENCE [LARGE SCALE GENOMIC DNA]</scope>
    <source>
        <strain evidence="14 15">DSM 45533</strain>
    </source>
</reference>
<evidence type="ECO:0000256" key="6">
    <source>
        <dbReference type="ARBA" id="ARBA00022692"/>
    </source>
</evidence>
<dbReference type="PRINTS" id="PR00344">
    <property type="entry name" value="BCTRLSENSOR"/>
</dbReference>
<evidence type="ECO:0000256" key="11">
    <source>
        <dbReference type="SAM" id="Phobius"/>
    </source>
</evidence>
<organism evidence="14 15">
    <name type="scientific">Nonomuraea soli</name>
    <dbReference type="NCBI Taxonomy" id="1032476"/>
    <lineage>
        <taxon>Bacteria</taxon>
        <taxon>Bacillati</taxon>
        <taxon>Actinomycetota</taxon>
        <taxon>Actinomycetes</taxon>
        <taxon>Streptosporangiales</taxon>
        <taxon>Streptosporangiaceae</taxon>
        <taxon>Nonomuraea</taxon>
    </lineage>
</organism>
<feature type="domain" description="HAMP" evidence="13">
    <location>
        <begin position="179"/>
        <end position="231"/>
    </location>
</feature>
<dbReference type="InterPro" id="IPR003661">
    <property type="entry name" value="HisK_dim/P_dom"/>
</dbReference>
<name>A0A7W0HV24_9ACTN</name>
<dbReference type="InterPro" id="IPR003660">
    <property type="entry name" value="HAMP_dom"/>
</dbReference>
<keyword evidence="9" id="KW-0902">Two-component regulatory system</keyword>
<dbReference type="Gene3D" id="3.30.565.10">
    <property type="entry name" value="Histidine kinase-like ATPase, C-terminal domain"/>
    <property type="match status" value="1"/>
</dbReference>
<dbReference type="AlphaFoldDB" id="A0A7W0HV24"/>
<evidence type="ECO:0000313" key="14">
    <source>
        <dbReference type="EMBL" id="MBA2896710.1"/>
    </source>
</evidence>
<evidence type="ECO:0000256" key="3">
    <source>
        <dbReference type="ARBA" id="ARBA00012438"/>
    </source>
</evidence>
<dbReference type="CDD" id="cd00075">
    <property type="entry name" value="HATPase"/>
    <property type="match status" value="1"/>
</dbReference>
<dbReference type="InterPro" id="IPR005467">
    <property type="entry name" value="His_kinase_dom"/>
</dbReference>
<keyword evidence="4" id="KW-0597">Phosphoprotein</keyword>
<keyword evidence="5" id="KW-0808">Transferase</keyword>
<dbReference type="SUPFAM" id="SSF47384">
    <property type="entry name" value="Homodimeric domain of signal transducing histidine kinase"/>
    <property type="match status" value="1"/>
</dbReference>
<accession>A0A7W0HV24</accession>
<proteinExistence type="predicted"/>
<dbReference type="GO" id="GO:0005886">
    <property type="term" value="C:plasma membrane"/>
    <property type="evidence" value="ECO:0007669"/>
    <property type="project" value="UniProtKB-SubCell"/>
</dbReference>
<sequence>MKRSIRAQAAVLAAAVMAVACLVLCAVFVQGARHEMVAEAVRDGVRASTSVLERISHGRTLDLRLRAYRSFAQIVDDSGKVLAASPELRGKAAFSGVPGRGRRPTADTRTFELAPSAFYPASALEVDAQRIPFAGRTVSLYTFSPVPPPYISGALVAALALWTALVAAISGSTVWWWLGRRLRGVEAIRRDLAEITVTDLSRRVPEAGRDEVGRLATTVNATLDRLEEAVERQRRFTADVSHDLRAPIAAMQLELEDALDHPEDVDWVTSGEAMRAGLTRLHAIVADLLHLARLEAEDGGAREPVELSSLVRRELAARTRRVEVRRALAEVTVDGDEVHLARLLSNLLDNAERHARSVITVRAGREQGQAVLSVSDDGAGIAPEDRERIFQRFVRLAASRGRDRNGTGLGLPIARRIAHAHGGTLEVAEQGPGACFVLRLPAWPE</sequence>
<dbReference type="Pfam" id="PF02518">
    <property type="entry name" value="HATPase_c"/>
    <property type="match status" value="1"/>
</dbReference>
<evidence type="ECO:0000256" key="9">
    <source>
        <dbReference type="ARBA" id="ARBA00023012"/>
    </source>
</evidence>
<dbReference type="InterPro" id="IPR003594">
    <property type="entry name" value="HATPase_dom"/>
</dbReference>
<dbReference type="PANTHER" id="PTHR45436:SF5">
    <property type="entry name" value="SENSOR HISTIDINE KINASE TRCS"/>
    <property type="match status" value="1"/>
</dbReference>
<dbReference type="InterPro" id="IPR050428">
    <property type="entry name" value="TCS_sensor_his_kinase"/>
</dbReference>
<dbReference type="CDD" id="cd06225">
    <property type="entry name" value="HAMP"/>
    <property type="match status" value="1"/>
</dbReference>
<dbReference type="Pfam" id="PF00512">
    <property type="entry name" value="HisKA"/>
    <property type="match status" value="1"/>
</dbReference>
<dbReference type="GO" id="GO:0000155">
    <property type="term" value="F:phosphorelay sensor kinase activity"/>
    <property type="evidence" value="ECO:0007669"/>
    <property type="project" value="InterPro"/>
</dbReference>
<keyword evidence="15" id="KW-1185">Reference proteome</keyword>
<dbReference type="PROSITE" id="PS51257">
    <property type="entry name" value="PROKAR_LIPOPROTEIN"/>
    <property type="match status" value="1"/>
</dbReference>
<dbReference type="SMART" id="SM00304">
    <property type="entry name" value="HAMP"/>
    <property type="match status" value="1"/>
</dbReference>
<dbReference type="PROSITE" id="PS50885">
    <property type="entry name" value="HAMP"/>
    <property type="match status" value="1"/>
</dbReference>
<comment type="caution">
    <text evidence="14">The sequence shown here is derived from an EMBL/GenBank/DDBJ whole genome shotgun (WGS) entry which is preliminary data.</text>
</comment>
<dbReference type="InterPro" id="IPR036097">
    <property type="entry name" value="HisK_dim/P_sf"/>
</dbReference>
<evidence type="ECO:0000259" key="13">
    <source>
        <dbReference type="PROSITE" id="PS50885"/>
    </source>
</evidence>
<evidence type="ECO:0000256" key="8">
    <source>
        <dbReference type="ARBA" id="ARBA00022989"/>
    </source>
</evidence>
<dbReference type="PANTHER" id="PTHR45436">
    <property type="entry name" value="SENSOR HISTIDINE KINASE YKOH"/>
    <property type="match status" value="1"/>
</dbReference>
<evidence type="ECO:0000256" key="10">
    <source>
        <dbReference type="ARBA" id="ARBA00023136"/>
    </source>
</evidence>
<keyword evidence="6 11" id="KW-0812">Transmembrane</keyword>
<dbReference type="CDD" id="cd00082">
    <property type="entry name" value="HisKA"/>
    <property type="match status" value="1"/>
</dbReference>
<protein>
    <recommendedName>
        <fullName evidence="3">histidine kinase</fullName>
        <ecNumber evidence="3">2.7.13.3</ecNumber>
    </recommendedName>
</protein>
<evidence type="ECO:0000259" key="12">
    <source>
        <dbReference type="PROSITE" id="PS50109"/>
    </source>
</evidence>
<comment type="catalytic activity">
    <reaction evidence="1">
        <text>ATP + protein L-histidine = ADP + protein N-phospho-L-histidine.</text>
        <dbReference type="EC" id="2.7.13.3"/>
    </reaction>
</comment>
<evidence type="ECO:0000256" key="5">
    <source>
        <dbReference type="ARBA" id="ARBA00022679"/>
    </source>
</evidence>
<gene>
    <name evidence="14" type="ORF">HNR30_008101</name>
</gene>
<feature type="domain" description="Histidine kinase" evidence="12">
    <location>
        <begin position="239"/>
        <end position="444"/>
    </location>
</feature>
<evidence type="ECO:0000256" key="7">
    <source>
        <dbReference type="ARBA" id="ARBA00022777"/>
    </source>
</evidence>
<dbReference type="SMART" id="SM00387">
    <property type="entry name" value="HATPase_c"/>
    <property type="match status" value="1"/>
</dbReference>
<evidence type="ECO:0000313" key="15">
    <source>
        <dbReference type="Proteomes" id="UP000530928"/>
    </source>
</evidence>
<dbReference type="SMART" id="SM00388">
    <property type="entry name" value="HisKA"/>
    <property type="match status" value="1"/>
</dbReference>
<evidence type="ECO:0000256" key="1">
    <source>
        <dbReference type="ARBA" id="ARBA00000085"/>
    </source>
</evidence>
<dbReference type="PROSITE" id="PS50109">
    <property type="entry name" value="HIS_KIN"/>
    <property type="match status" value="1"/>
</dbReference>
<evidence type="ECO:0000256" key="2">
    <source>
        <dbReference type="ARBA" id="ARBA00004236"/>
    </source>
</evidence>
<dbReference type="InterPro" id="IPR036890">
    <property type="entry name" value="HATPase_C_sf"/>
</dbReference>